<sequence>MMLMLVAGMLFGVLVSFGYRLTPLLFSPRKVTLSFSPASLRMEEIILAIMAMIMKSILYAIPGVPRVKSSRLELDSPFIIDVEDVARYQIASGRGTGAGLRIPPAQLILFLSAMTEPAMLLLLASPWCPISPLGAVNVRNRFEILRQDLCHIATLVGMRSANLKAIVHKNPRQAKRGIEWDLEVMINVPTGRSDGTVDTIFRQIFTMLEFGKVQTKKVPRNSDETPPSMATTPLFESTTQVSLSVDDPLRWAAICKDYNFIHLSGLAAKVFGLPGKIAHGNHVVAKALQSAPNLGGSTFLLDTSLWMEVHFKRPMVVPGIFDTLLTVPITIREQIYHELLTYIPSETATKDVALSSPICKLLTLNRQVNTEVLKFLSSQFLLDTSLTFTLLETLSYSKDRALEILVGPWLENPFLRHKFLAVSTNDAIPPLLTADLRKHWQRQGSAGYYLLKIDMFRRNVNSDTPENTVIQYKMVCKYARLVYDCQLDCIRSNYGGFLSPSTEDTVLMLWSATCTIAADLVEVICHLAGTFGPKGLELADASDSVALLQEARKVAEEMISFLSDKPFCAQEESITSDAVQVPVRKQKFLMSFKAHIVCKALGDVDAAIGYLEDAIEYDSESPENPVEKLHELRAELGTGNEGSVPRVMTHAASKDDLRVTTLFSFTEHVVLVTGGATGLGEMAAQAFVQNGARVFIASRKESELRSTTDRLNALGPGRCSYIVADLKDKAGCLGLCEELKKQTDRLTVLVNNTGASWGDDYYNYPEHAWDKLYALNVKSIFYMTVGCEGLLTKGADMHNPSRVINIASMAGITTVDVTTGEGGGLSKPGTGTFSYGPAKAACIHLTKMQASKLAPKNIMVNVICPGVFPSRMTNFGLEKYADALTSGQPTGRIGKPSDFGGLVLFLSSKASAHITGNAVEMDGGATLTGWRGKVGGGDSKL</sequence>
<gene>
    <name evidence="4" type="ORF">GT037_009738</name>
</gene>
<evidence type="ECO:0000256" key="1">
    <source>
        <dbReference type="ARBA" id="ARBA00006484"/>
    </source>
</evidence>
<accession>A0A8H7B3M9</accession>
<keyword evidence="3" id="KW-0560">Oxidoreductase</keyword>
<dbReference type="Pfam" id="PF13561">
    <property type="entry name" value="adh_short_C2"/>
    <property type="match status" value="1"/>
</dbReference>
<evidence type="ECO:0000313" key="4">
    <source>
        <dbReference type="EMBL" id="KAF7672228.1"/>
    </source>
</evidence>
<evidence type="ECO:0000256" key="2">
    <source>
        <dbReference type="ARBA" id="ARBA00022857"/>
    </source>
</evidence>
<dbReference type="RefSeq" id="XP_038782586.1">
    <property type="nucleotide sequence ID" value="XM_038934785.1"/>
</dbReference>
<proteinExistence type="inferred from homology"/>
<keyword evidence="2" id="KW-0521">NADP</keyword>
<organism evidence="4 5">
    <name type="scientific">Alternaria burnsii</name>
    <dbReference type="NCBI Taxonomy" id="1187904"/>
    <lineage>
        <taxon>Eukaryota</taxon>
        <taxon>Fungi</taxon>
        <taxon>Dikarya</taxon>
        <taxon>Ascomycota</taxon>
        <taxon>Pezizomycotina</taxon>
        <taxon>Dothideomycetes</taxon>
        <taxon>Pleosporomycetidae</taxon>
        <taxon>Pleosporales</taxon>
        <taxon>Pleosporineae</taxon>
        <taxon>Pleosporaceae</taxon>
        <taxon>Alternaria</taxon>
        <taxon>Alternaria sect. Alternaria</taxon>
    </lineage>
</organism>
<evidence type="ECO:0000256" key="3">
    <source>
        <dbReference type="ARBA" id="ARBA00023002"/>
    </source>
</evidence>
<dbReference type="Gene3D" id="3.10.129.10">
    <property type="entry name" value="Hotdog Thioesterase"/>
    <property type="match status" value="1"/>
</dbReference>
<dbReference type="GO" id="GO:0016491">
    <property type="term" value="F:oxidoreductase activity"/>
    <property type="evidence" value="ECO:0007669"/>
    <property type="project" value="UniProtKB-KW"/>
</dbReference>
<dbReference type="Gene3D" id="3.40.50.720">
    <property type="entry name" value="NAD(P)-binding Rossmann-like Domain"/>
    <property type="match status" value="1"/>
</dbReference>
<dbReference type="PANTHER" id="PTHR43618:SF8">
    <property type="entry name" value="7ALPHA-HYDROXYSTEROID DEHYDROGENASE"/>
    <property type="match status" value="1"/>
</dbReference>
<dbReference type="SUPFAM" id="SSF51735">
    <property type="entry name" value="NAD(P)-binding Rossmann-fold domains"/>
    <property type="match status" value="1"/>
</dbReference>
<comment type="similarity">
    <text evidence="1">Belongs to the short-chain dehydrogenases/reductases (SDR) family.</text>
</comment>
<dbReference type="EMBL" id="JAAABM010000017">
    <property type="protein sequence ID" value="KAF7672228.1"/>
    <property type="molecule type" value="Genomic_DNA"/>
</dbReference>
<dbReference type="InterPro" id="IPR002347">
    <property type="entry name" value="SDR_fam"/>
</dbReference>
<reference evidence="4" key="2">
    <citation type="submission" date="2020-08" db="EMBL/GenBank/DDBJ databases">
        <title>Draft Genome Sequence of Cumin Blight Pathogen Alternaria burnsii.</title>
        <authorList>
            <person name="Feng Z."/>
        </authorList>
    </citation>
    <scope>NUCLEOTIDE SEQUENCE</scope>
    <source>
        <strain evidence="4">CBS107.38</strain>
    </source>
</reference>
<dbReference type="GeneID" id="62207963"/>
<dbReference type="AlphaFoldDB" id="A0A8H7B3M9"/>
<name>A0A8H7B3M9_9PLEO</name>
<protein>
    <submittedName>
        <fullName evidence="4">Uncharacterized protein</fullName>
    </submittedName>
</protein>
<dbReference type="PRINTS" id="PR00081">
    <property type="entry name" value="GDHRDH"/>
</dbReference>
<dbReference type="PANTHER" id="PTHR43618">
    <property type="entry name" value="7-ALPHA-HYDROXYSTEROID DEHYDROGENASE"/>
    <property type="match status" value="1"/>
</dbReference>
<dbReference type="Proteomes" id="UP000596902">
    <property type="component" value="Unassembled WGS sequence"/>
</dbReference>
<comment type="caution">
    <text evidence="4">The sequence shown here is derived from an EMBL/GenBank/DDBJ whole genome shotgun (WGS) entry which is preliminary data.</text>
</comment>
<dbReference type="InterPro" id="IPR036291">
    <property type="entry name" value="NAD(P)-bd_dom_sf"/>
</dbReference>
<dbReference type="GO" id="GO:0006635">
    <property type="term" value="P:fatty acid beta-oxidation"/>
    <property type="evidence" value="ECO:0007669"/>
    <property type="project" value="UniProtKB-UniPathway"/>
</dbReference>
<evidence type="ECO:0000313" key="5">
    <source>
        <dbReference type="Proteomes" id="UP000596902"/>
    </source>
</evidence>
<keyword evidence="5" id="KW-1185">Reference proteome</keyword>
<reference evidence="4" key="1">
    <citation type="submission" date="2020-01" db="EMBL/GenBank/DDBJ databases">
        <authorList>
            <person name="Feng Z.H.Z."/>
        </authorList>
    </citation>
    <scope>NUCLEOTIDE SEQUENCE</scope>
    <source>
        <strain evidence="4">CBS107.38</strain>
    </source>
</reference>
<dbReference type="InterPro" id="IPR052178">
    <property type="entry name" value="Sec_Metab_Biosynth_SDR"/>
</dbReference>
<dbReference type="UniPathway" id="UPA00659"/>
<dbReference type="InterPro" id="IPR029069">
    <property type="entry name" value="HotDog_dom_sf"/>
</dbReference>
<dbReference type="SUPFAM" id="SSF54637">
    <property type="entry name" value="Thioesterase/thiol ester dehydrase-isomerase"/>
    <property type="match status" value="1"/>
</dbReference>